<protein>
    <submittedName>
        <fullName evidence="11">Amino acid ABC transporter permease</fullName>
    </submittedName>
</protein>
<evidence type="ECO:0000313" key="12">
    <source>
        <dbReference type="Proteomes" id="UP000281112"/>
    </source>
</evidence>
<dbReference type="InterPro" id="IPR035906">
    <property type="entry name" value="MetI-like_sf"/>
</dbReference>
<accession>A0A3N9U1G6</accession>
<name>A0A3N9U1G6_9VIBR</name>
<dbReference type="PANTHER" id="PTHR30614:SF0">
    <property type="entry name" value="L-CYSTINE TRANSPORT SYSTEM PERMEASE PROTEIN TCYL"/>
    <property type="match status" value="1"/>
</dbReference>
<evidence type="ECO:0000256" key="7">
    <source>
        <dbReference type="ARBA" id="ARBA00022989"/>
    </source>
</evidence>
<dbReference type="EMBL" id="RJVQ01000003">
    <property type="protein sequence ID" value="RQW63322.1"/>
    <property type="molecule type" value="Genomic_DNA"/>
</dbReference>
<keyword evidence="3 9" id="KW-0813">Transport</keyword>
<comment type="similarity">
    <text evidence="2">Belongs to the binding-protein-dependent transport system permease family. HisMQ subfamily.</text>
</comment>
<dbReference type="GO" id="GO:0022857">
    <property type="term" value="F:transmembrane transporter activity"/>
    <property type="evidence" value="ECO:0007669"/>
    <property type="project" value="InterPro"/>
</dbReference>
<dbReference type="PANTHER" id="PTHR30614">
    <property type="entry name" value="MEMBRANE COMPONENT OF AMINO ACID ABC TRANSPORTER"/>
    <property type="match status" value="1"/>
</dbReference>
<evidence type="ECO:0000259" key="10">
    <source>
        <dbReference type="PROSITE" id="PS50928"/>
    </source>
</evidence>
<evidence type="ECO:0000256" key="6">
    <source>
        <dbReference type="ARBA" id="ARBA00022970"/>
    </source>
</evidence>
<dbReference type="PROSITE" id="PS50928">
    <property type="entry name" value="ABC_TM1"/>
    <property type="match status" value="1"/>
</dbReference>
<dbReference type="GO" id="GO:0043190">
    <property type="term" value="C:ATP-binding cassette (ABC) transporter complex"/>
    <property type="evidence" value="ECO:0007669"/>
    <property type="project" value="InterPro"/>
</dbReference>
<dbReference type="NCBIfam" id="TIGR01726">
    <property type="entry name" value="HEQRo_perm_3TM"/>
    <property type="match status" value="1"/>
</dbReference>
<feature type="transmembrane region" description="Helical" evidence="9">
    <location>
        <begin position="54"/>
        <end position="74"/>
    </location>
</feature>
<keyword evidence="7 9" id="KW-1133">Transmembrane helix</keyword>
<feature type="transmembrane region" description="Helical" evidence="9">
    <location>
        <begin position="20"/>
        <end position="42"/>
    </location>
</feature>
<dbReference type="InterPro" id="IPR010065">
    <property type="entry name" value="AA_ABC_transptr_permease_3TM"/>
</dbReference>
<dbReference type="OrthoDB" id="9809799at2"/>
<dbReference type="Pfam" id="PF00528">
    <property type="entry name" value="BPD_transp_1"/>
    <property type="match status" value="1"/>
</dbReference>
<dbReference type="Gene3D" id="1.10.3720.10">
    <property type="entry name" value="MetI-like"/>
    <property type="match status" value="1"/>
</dbReference>
<reference evidence="11 12" key="1">
    <citation type="submission" date="2018-11" db="EMBL/GenBank/DDBJ databases">
        <title>Vibrio LJC006 sp. nov., isolated from seawater during the bloom of the enteromorpha.</title>
        <authorList>
            <person name="Liang J."/>
        </authorList>
    </citation>
    <scope>NUCLEOTIDE SEQUENCE [LARGE SCALE GENOMIC DNA]</scope>
    <source>
        <strain evidence="11 12">LJC006</strain>
    </source>
</reference>
<dbReference type="InterPro" id="IPR000515">
    <property type="entry name" value="MetI-like"/>
</dbReference>
<keyword evidence="8 9" id="KW-0472">Membrane</keyword>
<comment type="caution">
    <text evidence="11">The sequence shown here is derived from an EMBL/GenBank/DDBJ whole genome shotgun (WGS) entry which is preliminary data.</text>
</comment>
<keyword evidence="5 9" id="KW-0812">Transmembrane</keyword>
<evidence type="ECO:0000256" key="9">
    <source>
        <dbReference type="RuleBase" id="RU363032"/>
    </source>
</evidence>
<dbReference type="AlphaFoldDB" id="A0A3N9U1G6"/>
<feature type="domain" description="ABC transmembrane type-1" evidence="10">
    <location>
        <begin position="18"/>
        <end position="206"/>
    </location>
</feature>
<keyword evidence="12" id="KW-1185">Reference proteome</keyword>
<keyword evidence="6" id="KW-0029">Amino-acid transport</keyword>
<feature type="transmembrane region" description="Helical" evidence="9">
    <location>
        <begin position="187"/>
        <end position="209"/>
    </location>
</feature>
<evidence type="ECO:0000256" key="2">
    <source>
        <dbReference type="ARBA" id="ARBA00010072"/>
    </source>
</evidence>
<dbReference type="SUPFAM" id="SSF161098">
    <property type="entry name" value="MetI-like"/>
    <property type="match status" value="1"/>
</dbReference>
<evidence type="ECO:0000256" key="3">
    <source>
        <dbReference type="ARBA" id="ARBA00022448"/>
    </source>
</evidence>
<evidence type="ECO:0000256" key="4">
    <source>
        <dbReference type="ARBA" id="ARBA00022475"/>
    </source>
</evidence>
<evidence type="ECO:0000256" key="8">
    <source>
        <dbReference type="ARBA" id="ARBA00023136"/>
    </source>
</evidence>
<dbReference type="InterPro" id="IPR043429">
    <property type="entry name" value="ArtM/GltK/GlnP/TcyL/YhdX-like"/>
</dbReference>
<dbReference type="RefSeq" id="WP_124936788.1">
    <property type="nucleotide sequence ID" value="NZ_RJVQ01000003.1"/>
</dbReference>
<evidence type="ECO:0000256" key="5">
    <source>
        <dbReference type="ARBA" id="ARBA00022692"/>
    </source>
</evidence>
<dbReference type="CDD" id="cd06261">
    <property type="entry name" value="TM_PBP2"/>
    <property type="match status" value="1"/>
</dbReference>
<comment type="subcellular location">
    <subcellularLocation>
        <location evidence="1">Cell inner membrane</location>
        <topology evidence="1">Multi-pass membrane protein</topology>
    </subcellularLocation>
    <subcellularLocation>
        <location evidence="9">Cell membrane</location>
        <topology evidence="9">Multi-pass membrane protein</topology>
    </subcellularLocation>
</comment>
<proteinExistence type="inferred from homology"/>
<gene>
    <name evidence="11" type="ORF">EES38_08700</name>
</gene>
<dbReference type="GO" id="GO:0006865">
    <property type="term" value="P:amino acid transport"/>
    <property type="evidence" value="ECO:0007669"/>
    <property type="project" value="UniProtKB-KW"/>
</dbReference>
<dbReference type="Proteomes" id="UP000281112">
    <property type="component" value="Unassembled WGS sequence"/>
</dbReference>
<sequence>MLDFSILPSTLPILWDGVKMTLFLSFMAVFLGLLVGMVMCALRMSPNRYLQLFVKIYVSVFRGVPLLVQLMVAYYCLPLIGIKVPALVAATACIGMCAGAYMTEILRGGFQSLPVGQSESAQMLGMTRMQVLLHVELPQVFKLTIPGLVNETILLVKASSLISAIGIAELTRTAQNLAASNFQPFEFYLTAAAMYFVLNSVISILGLWLEKRAKHGVAA</sequence>
<keyword evidence="4" id="KW-1003">Cell membrane</keyword>
<evidence type="ECO:0000256" key="1">
    <source>
        <dbReference type="ARBA" id="ARBA00004429"/>
    </source>
</evidence>
<evidence type="ECO:0000313" key="11">
    <source>
        <dbReference type="EMBL" id="RQW63322.1"/>
    </source>
</evidence>
<organism evidence="11 12">
    <name type="scientific">Vibrio viridaestus</name>
    <dbReference type="NCBI Taxonomy" id="2487322"/>
    <lineage>
        <taxon>Bacteria</taxon>
        <taxon>Pseudomonadati</taxon>
        <taxon>Pseudomonadota</taxon>
        <taxon>Gammaproteobacteria</taxon>
        <taxon>Vibrionales</taxon>
        <taxon>Vibrionaceae</taxon>
        <taxon>Vibrio</taxon>
    </lineage>
</organism>